<keyword evidence="2" id="KW-1185">Reference proteome</keyword>
<dbReference type="EMBL" id="KK853073">
    <property type="protein sequence ID" value="KDR11783.1"/>
    <property type="molecule type" value="Genomic_DNA"/>
</dbReference>
<name>A0A067QZI4_ZOONE</name>
<evidence type="ECO:0000313" key="2">
    <source>
        <dbReference type="Proteomes" id="UP000027135"/>
    </source>
</evidence>
<organism evidence="1 2">
    <name type="scientific">Zootermopsis nevadensis</name>
    <name type="common">Dampwood termite</name>
    <dbReference type="NCBI Taxonomy" id="136037"/>
    <lineage>
        <taxon>Eukaryota</taxon>
        <taxon>Metazoa</taxon>
        <taxon>Ecdysozoa</taxon>
        <taxon>Arthropoda</taxon>
        <taxon>Hexapoda</taxon>
        <taxon>Insecta</taxon>
        <taxon>Pterygota</taxon>
        <taxon>Neoptera</taxon>
        <taxon>Polyneoptera</taxon>
        <taxon>Dictyoptera</taxon>
        <taxon>Blattodea</taxon>
        <taxon>Blattoidea</taxon>
        <taxon>Termitoidae</taxon>
        <taxon>Termopsidae</taxon>
        <taxon>Zootermopsis</taxon>
    </lineage>
</organism>
<dbReference type="AlphaFoldDB" id="A0A067QZI4"/>
<dbReference type="InParanoid" id="A0A067QZI4"/>
<gene>
    <name evidence="1" type="ORF">L798_14288</name>
</gene>
<reference evidence="1 2" key="1">
    <citation type="journal article" date="2014" name="Nat. Commun.">
        <title>Molecular traces of alternative social organization in a termite genome.</title>
        <authorList>
            <person name="Terrapon N."/>
            <person name="Li C."/>
            <person name="Robertson H.M."/>
            <person name="Ji L."/>
            <person name="Meng X."/>
            <person name="Booth W."/>
            <person name="Chen Z."/>
            <person name="Childers C.P."/>
            <person name="Glastad K.M."/>
            <person name="Gokhale K."/>
            <person name="Gowin J."/>
            <person name="Gronenberg W."/>
            <person name="Hermansen R.A."/>
            <person name="Hu H."/>
            <person name="Hunt B.G."/>
            <person name="Huylmans A.K."/>
            <person name="Khalil S.M."/>
            <person name="Mitchell R.D."/>
            <person name="Munoz-Torres M.C."/>
            <person name="Mustard J.A."/>
            <person name="Pan H."/>
            <person name="Reese J.T."/>
            <person name="Scharf M.E."/>
            <person name="Sun F."/>
            <person name="Vogel H."/>
            <person name="Xiao J."/>
            <person name="Yang W."/>
            <person name="Yang Z."/>
            <person name="Yang Z."/>
            <person name="Zhou J."/>
            <person name="Zhu J."/>
            <person name="Brent C.S."/>
            <person name="Elsik C.G."/>
            <person name="Goodisman M.A."/>
            <person name="Liberles D.A."/>
            <person name="Roe R.M."/>
            <person name="Vargo E.L."/>
            <person name="Vilcinskas A."/>
            <person name="Wang J."/>
            <person name="Bornberg-Bauer E."/>
            <person name="Korb J."/>
            <person name="Zhang G."/>
            <person name="Liebig J."/>
        </authorList>
    </citation>
    <scope>NUCLEOTIDE SEQUENCE [LARGE SCALE GENOMIC DNA]</scope>
    <source>
        <tissue evidence="1">Whole organism</tissue>
    </source>
</reference>
<evidence type="ECO:0000313" key="1">
    <source>
        <dbReference type="EMBL" id="KDR11783.1"/>
    </source>
</evidence>
<dbReference type="Proteomes" id="UP000027135">
    <property type="component" value="Unassembled WGS sequence"/>
</dbReference>
<accession>A0A067QZI4</accession>
<sequence>MRTMTCLINTWTDSCESYDLSPTPSVPTRNYKFYHCNRRALNNLYCHN</sequence>
<proteinExistence type="predicted"/>
<protein>
    <submittedName>
        <fullName evidence="1">Uncharacterized protein</fullName>
    </submittedName>
</protein>